<name>A0A9X4RPN4_STRSU</name>
<reference evidence="1" key="1">
    <citation type="submission" date="2022-07" db="EMBL/GenBank/DDBJ databases">
        <title>Whole Genome Sequencing of Streptococcus suis.</title>
        <authorList>
            <person name="Dai X."/>
            <person name="Huang J."/>
            <person name="Wang L."/>
        </authorList>
    </citation>
    <scope>NUCLEOTIDE SEQUENCE</scope>
    <source>
        <strain evidence="1">SFB2</strain>
    </source>
</reference>
<proteinExistence type="predicted"/>
<gene>
    <name evidence="1" type="ORF">NOL15_06610</name>
</gene>
<dbReference type="EMBL" id="JANFML010000018">
    <property type="protein sequence ID" value="MDG4512512.1"/>
    <property type="molecule type" value="Genomic_DNA"/>
</dbReference>
<protein>
    <submittedName>
        <fullName evidence="1">Conjugal transfer protein</fullName>
    </submittedName>
</protein>
<dbReference type="CDD" id="cd16386">
    <property type="entry name" value="TcpC_N"/>
    <property type="match status" value="1"/>
</dbReference>
<dbReference type="CDD" id="cd16428">
    <property type="entry name" value="TcpC_C"/>
    <property type="match status" value="1"/>
</dbReference>
<accession>A0A9X4RPN4</accession>
<dbReference type="InterPro" id="IPR035628">
    <property type="entry name" value="TcpC_C"/>
</dbReference>
<comment type="caution">
    <text evidence="1">The sequence shown here is derived from an EMBL/GenBank/DDBJ whole genome shotgun (WGS) entry which is preliminary data.</text>
</comment>
<sequence>MKNIKPTFLKRRKPKQKIEMKQVDQKWMNRLFLGGLIAIVVLATLSIIVSLTRSNKPQTIIQEVSKDTTTTDYHLQYYLNDYVKAYFNLSEDNAIQLDEIEKLNSFYDSVPETRNQGHTKSPSSLVSARLLSIKDNTATYQVTYSVGKGDDVKEITTGFAIPFGVKENQYYISSLPWFIPLTEQQATGFATQDKLKLIDDTEIESEKKEDLDSFLNLFFTNYTTNQENLDLLAKDISALENTTYKSLDYSYYKSDGKKVMAFAQVTFEIAGNTHSENFTLSLQPKDESYFVQSLKHTIPKNYTKTNTTKGDTK</sequence>
<organism evidence="1 2">
    <name type="scientific">Streptococcus suis</name>
    <dbReference type="NCBI Taxonomy" id="1307"/>
    <lineage>
        <taxon>Bacteria</taxon>
        <taxon>Bacillati</taxon>
        <taxon>Bacillota</taxon>
        <taxon>Bacilli</taxon>
        <taxon>Lactobacillales</taxon>
        <taxon>Streptococcaceae</taxon>
        <taxon>Streptococcus</taxon>
    </lineage>
</organism>
<dbReference type="Gene3D" id="3.10.450.540">
    <property type="match status" value="1"/>
</dbReference>
<dbReference type="AlphaFoldDB" id="A0A9X4RPN4"/>
<dbReference type="InterPro" id="IPR024735">
    <property type="entry name" value="TcpC"/>
</dbReference>
<evidence type="ECO:0000313" key="1">
    <source>
        <dbReference type="EMBL" id="MDG4512512.1"/>
    </source>
</evidence>
<dbReference type="Pfam" id="PF12642">
    <property type="entry name" value="TpcC"/>
    <property type="match status" value="1"/>
</dbReference>
<dbReference type="Proteomes" id="UP001152879">
    <property type="component" value="Unassembled WGS sequence"/>
</dbReference>
<evidence type="ECO:0000313" key="2">
    <source>
        <dbReference type="Proteomes" id="UP001152879"/>
    </source>
</evidence>